<dbReference type="InterPro" id="IPR036640">
    <property type="entry name" value="ABC1_TM_sf"/>
</dbReference>
<dbReference type="HOGENOM" id="CLU_1101242_0_0_4"/>
<keyword evidence="7" id="KW-1185">Reference proteome</keyword>
<name>A0A0B6S062_BURPL</name>
<dbReference type="SUPFAM" id="SSF90123">
    <property type="entry name" value="ABC transporter transmembrane region"/>
    <property type="match status" value="1"/>
</dbReference>
<evidence type="ECO:0000256" key="3">
    <source>
        <dbReference type="ARBA" id="ARBA00022989"/>
    </source>
</evidence>
<keyword evidence="3" id="KW-1133">Transmembrane helix</keyword>
<reference evidence="6 7" key="2">
    <citation type="journal article" date="2016" name="Appl. Microbiol. Biotechnol.">
        <title>Mutations improving production and secretion of extracellular lipase by Burkholderia glumae PG1.</title>
        <authorList>
            <person name="Knapp A."/>
            <person name="Voget S."/>
            <person name="Gao R."/>
            <person name="Zaburannyi N."/>
            <person name="Krysciak D."/>
            <person name="Breuer M."/>
            <person name="Hauer B."/>
            <person name="Streit W.R."/>
            <person name="Muller R."/>
            <person name="Daniel R."/>
            <person name="Jaeger K.E."/>
        </authorList>
    </citation>
    <scope>NUCLEOTIDE SEQUENCE [LARGE SCALE GENOMIC DNA]</scope>
    <source>
        <strain evidence="6 7">PG1</strain>
    </source>
</reference>
<comment type="subcellular location">
    <subcellularLocation>
        <location evidence="1">Cell membrane</location>
        <topology evidence="1">Multi-pass membrane protein</topology>
    </subcellularLocation>
</comment>
<feature type="domain" description="ABC transmembrane type-1" evidence="5">
    <location>
        <begin position="126"/>
        <end position="252"/>
    </location>
</feature>
<keyword evidence="2" id="KW-0812">Transmembrane</keyword>
<reference evidence="7" key="1">
    <citation type="submission" date="2011-03" db="EMBL/GenBank/DDBJ databases">
        <authorList>
            <person name="Voget S."/>
            <person name="Streit W.R."/>
            <person name="Jaeger K.E."/>
            <person name="Daniel R."/>
        </authorList>
    </citation>
    <scope>NUCLEOTIDE SEQUENCE [LARGE SCALE GENOMIC DNA]</scope>
    <source>
        <strain evidence="7">PG1</strain>
    </source>
</reference>
<dbReference type="AlphaFoldDB" id="A0A0B6S062"/>
<dbReference type="GO" id="GO:0140359">
    <property type="term" value="F:ABC-type transporter activity"/>
    <property type="evidence" value="ECO:0007669"/>
    <property type="project" value="InterPro"/>
</dbReference>
<evidence type="ECO:0000313" key="6">
    <source>
        <dbReference type="EMBL" id="AJK49023.1"/>
    </source>
</evidence>
<proteinExistence type="predicted"/>
<dbReference type="PROSITE" id="PS50929">
    <property type="entry name" value="ABC_TM1F"/>
    <property type="match status" value="1"/>
</dbReference>
<dbReference type="GO" id="GO:0005886">
    <property type="term" value="C:plasma membrane"/>
    <property type="evidence" value="ECO:0007669"/>
    <property type="project" value="UniProtKB-SubCell"/>
</dbReference>
<dbReference type="InterPro" id="IPR011527">
    <property type="entry name" value="ABC1_TM_dom"/>
</dbReference>
<keyword evidence="6" id="KW-0547">Nucleotide-binding</keyword>
<evidence type="ECO:0000259" key="5">
    <source>
        <dbReference type="PROSITE" id="PS50929"/>
    </source>
</evidence>
<sequence length="252" mass="27019">MRLCVTKPLRYRQDAESCRTGPSHAFRLPRYPSPAVPSIGNDPVKSAGSVVIPRRPAAREPPPPSGARRVMGPVRGQIRFAMAPSSLAALPGVGFLLSPARAIRRVGEAPRAWPLDAVPAACRCRAGACCARLASFGQSHRAAFRLETVLRRELVDHVARVSLGTLQQTGAAALAEVVRDDVKALQAFVADSRPFYARALVAPLAMLAALSWLDWRLARCVIAMIVAGAACCRWRCAVRSRSGAPATRRANA</sequence>
<dbReference type="Gene3D" id="1.20.1560.10">
    <property type="entry name" value="ABC transporter type 1, transmembrane domain"/>
    <property type="match status" value="1"/>
</dbReference>
<organism evidence="6 7">
    <name type="scientific">Burkholderia plantarii</name>
    <dbReference type="NCBI Taxonomy" id="41899"/>
    <lineage>
        <taxon>Bacteria</taxon>
        <taxon>Pseudomonadati</taxon>
        <taxon>Pseudomonadota</taxon>
        <taxon>Betaproteobacteria</taxon>
        <taxon>Burkholderiales</taxon>
        <taxon>Burkholderiaceae</taxon>
        <taxon>Burkholderia</taxon>
    </lineage>
</organism>
<evidence type="ECO:0000256" key="1">
    <source>
        <dbReference type="ARBA" id="ARBA00004651"/>
    </source>
</evidence>
<evidence type="ECO:0000256" key="2">
    <source>
        <dbReference type="ARBA" id="ARBA00022692"/>
    </source>
</evidence>
<dbReference type="Proteomes" id="UP000031838">
    <property type="component" value="Chromosome 2"/>
</dbReference>
<dbReference type="Pfam" id="PF00664">
    <property type="entry name" value="ABC_membrane"/>
    <property type="match status" value="1"/>
</dbReference>
<keyword evidence="4" id="KW-0472">Membrane</keyword>
<dbReference type="KEGG" id="bgp:BGL_2c09450"/>
<evidence type="ECO:0000313" key="7">
    <source>
        <dbReference type="Proteomes" id="UP000031838"/>
    </source>
</evidence>
<accession>A0A0B6S062</accession>
<dbReference type="EMBL" id="CP002581">
    <property type="protein sequence ID" value="AJK49023.1"/>
    <property type="molecule type" value="Genomic_DNA"/>
</dbReference>
<dbReference type="GO" id="GO:0005524">
    <property type="term" value="F:ATP binding"/>
    <property type="evidence" value="ECO:0007669"/>
    <property type="project" value="UniProtKB-KW"/>
</dbReference>
<keyword evidence="6" id="KW-0067">ATP-binding</keyword>
<protein>
    <submittedName>
        <fullName evidence="6">ABC transporter, ATP-binding protein</fullName>
    </submittedName>
</protein>
<evidence type="ECO:0000256" key="4">
    <source>
        <dbReference type="ARBA" id="ARBA00023136"/>
    </source>
</evidence>
<gene>
    <name evidence="6" type="ORF">BGL_2c09450</name>
</gene>